<reference evidence="1" key="1">
    <citation type="submission" date="2019-08" db="EMBL/GenBank/DDBJ databases">
        <authorList>
            <person name="Kucharzyk K."/>
            <person name="Murdoch R.W."/>
            <person name="Higgins S."/>
            <person name="Loffler F."/>
        </authorList>
    </citation>
    <scope>NUCLEOTIDE SEQUENCE</scope>
</reference>
<protein>
    <submittedName>
        <fullName evidence="1">Uncharacterized protein</fullName>
    </submittedName>
</protein>
<gene>
    <name evidence="1" type="ORF">SDC9_181689</name>
</gene>
<dbReference type="AlphaFoldDB" id="A0A645H6S5"/>
<proteinExistence type="predicted"/>
<organism evidence="1">
    <name type="scientific">bioreactor metagenome</name>
    <dbReference type="NCBI Taxonomy" id="1076179"/>
    <lineage>
        <taxon>unclassified sequences</taxon>
        <taxon>metagenomes</taxon>
        <taxon>ecological metagenomes</taxon>
    </lineage>
</organism>
<name>A0A645H6S5_9ZZZZ</name>
<accession>A0A645H6S5</accession>
<comment type="caution">
    <text evidence="1">The sequence shown here is derived from an EMBL/GenBank/DDBJ whole genome shotgun (WGS) entry which is preliminary data.</text>
</comment>
<sequence>MIDEAVNQIGEWIAHFCAASFCLPDLAVREMRGIVECSALYLVDYFPALTGCELDVRWRRLDTLQSFPATLSLPDECDS</sequence>
<dbReference type="EMBL" id="VSSQ01087110">
    <property type="protein sequence ID" value="MPN34196.1"/>
    <property type="molecule type" value="Genomic_DNA"/>
</dbReference>
<evidence type="ECO:0000313" key="1">
    <source>
        <dbReference type="EMBL" id="MPN34196.1"/>
    </source>
</evidence>